<dbReference type="EMBL" id="CAJVPI010005494">
    <property type="protein sequence ID" value="CAG8674356.1"/>
    <property type="molecule type" value="Genomic_DNA"/>
</dbReference>
<reference evidence="5" key="1">
    <citation type="submission" date="2021-06" db="EMBL/GenBank/DDBJ databases">
        <authorList>
            <person name="Kallberg Y."/>
            <person name="Tangrot J."/>
            <person name="Rosling A."/>
        </authorList>
    </citation>
    <scope>NUCLEOTIDE SEQUENCE</scope>
    <source>
        <strain evidence="5">BR232B</strain>
    </source>
</reference>
<feature type="non-terminal residue" evidence="5">
    <location>
        <position position="1"/>
    </location>
</feature>
<dbReference type="PROSITE" id="PS50188">
    <property type="entry name" value="B302_SPRY"/>
    <property type="match status" value="1"/>
</dbReference>
<comment type="caution">
    <text evidence="5">The sequence shown here is derived from an EMBL/GenBank/DDBJ whole genome shotgun (WGS) entry which is preliminary data.</text>
</comment>
<evidence type="ECO:0000256" key="2">
    <source>
        <dbReference type="ARBA" id="ARBA00022771"/>
    </source>
</evidence>
<keyword evidence="2" id="KW-0863">Zinc-finger</keyword>
<dbReference type="PANTHER" id="PTHR13363:SF5">
    <property type="entry name" value="E3 UBIQUITIN-PROTEIN LIGASE RNF123"/>
    <property type="match status" value="1"/>
</dbReference>
<dbReference type="Gene3D" id="2.60.120.920">
    <property type="match status" value="1"/>
</dbReference>
<dbReference type="GO" id="GO:0005737">
    <property type="term" value="C:cytoplasm"/>
    <property type="evidence" value="ECO:0007669"/>
    <property type="project" value="TreeGrafter"/>
</dbReference>
<keyword evidence="3" id="KW-0862">Zinc</keyword>
<dbReference type="InterPro" id="IPR045129">
    <property type="entry name" value="RNF123/RKP/RSPRY1"/>
</dbReference>
<dbReference type="GO" id="GO:0008270">
    <property type="term" value="F:zinc ion binding"/>
    <property type="evidence" value="ECO:0007669"/>
    <property type="project" value="UniProtKB-KW"/>
</dbReference>
<evidence type="ECO:0000313" key="6">
    <source>
        <dbReference type="Proteomes" id="UP000789739"/>
    </source>
</evidence>
<proteinExistence type="predicted"/>
<dbReference type="InterPro" id="IPR003877">
    <property type="entry name" value="SPRY_dom"/>
</dbReference>
<keyword evidence="1" id="KW-0479">Metal-binding</keyword>
<accession>A0A9N9EGT0</accession>
<evidence type="ECO:0000256" key="3">
    <source>
        <dbReference type="ARBA" id="ARBA00022833"/>
    </source>
</evidence>
<dbReference type="OrthoDB" id="2967263at2759"/>
<dbReference type="SUPFAM" id="SSF49899">
    <property type="entry name" value="Concanavalin A-like lectins/glucanases"/>
    <property type="match status" value="1"/>
</dbReference>
<dbReference type="PANTHER" id="PTHR13363">
    <property type="entry name" value="RING FINGER AND SRY DOMAIN-CONTAINING"/>
    <property type="match status" value="1"/>
</dbReference>
<evidence type="ECO:0000256" key="1">
    <source>
        <dbReference type="ARBA" id="ARBA00022723"/>
    </source>
</evidence>
<dbReference type="InterPro" id="IPR001870">
    <property type="entry name" value="B30.2/SPRY"/>
</dbReference>
<dbReference type="AlphaFoldDB" id="A0A9N9EGT0"/>
<protein>
    <submittedName>
        <fullName evidence="5">1113_t:CDS:1</fullName>
    </submittedName>
</protein>
<dbReference type="Pfam" id="PF00622">
    <property type="entry name" value="SPRY"/>
    <property type="match status" value="1"/>
</dbReference>
<name>A0A9N9EGT0_9GLOM</name>
<evidence type="ECO:0000313" key="5">
    <source>
        <dbReference type="EMBL" id="CAG8674356.1"/>
    </source>
</evidence>
<dbReference type="GO" id="GO:0004842">
    <property type="term" value="F:ubiquitin-protein transferase activity"/>
    <property type="evidence" value="ECO:0007669"/>
    <property type="project" value="InterPro"/>
</dbReference>
<sequence>QVACNYDDSSPNLDINVVLNPLDATAHWKISPNGLEIRNDNSTFESIRATINVTAGKWFYEVTILTNGIMQRKGRGVGDDQYGFAYDGCRNVLWANGVSQEYGGKESWKPGDVIGVFMDVSLSCVRFFLNGKDLGVIYPLTLNHFRRLAENGLYPTLSFTSYQQAVVNFGAKKF</sequence>
<dbReference type="SMART" id="SM00449">
    <property type="entry name" value="SPRY"/>
    <property type="match status" value="1"/>
</dbReference>
<feature type="domain" description="B30.2/SPRY" evidence="4">
    <location>
        <begin position="1"/>
        <end position="174"/>
    </location>
</feature>
<gene>
    <name evidence="5" type="ORF">PBRASI_LOCUS11469</name>
</gene>
<dbReference type="InterPro" id="IPR013320">
    <property type="entry name" value="ConA-like_dom_sf"/>
</dbReference>
<keyword evidence="6" id="KW-1185">Reference proteome</keyword>
<dbReference type="InterPro" id="IPR043136">
    <property type="entry name" value="B30.2/SPRY_sf"/>
</dbReference>
<dbReference type="Proteomes" id="UP000789739">
    <property type="component" value="Unassembled WGS sequence"/>
</dbReference>
<organism evidence="5 6">
    <name type="scientific">Paraglomus brasilianum</name>
    <dbReference type="NCBI Taxonomy" id="144538"/>
    <lineage>
        <taxon>Eukaryota</taxon>
        <taxon>Fungi</taxon>
        <taxon>Fungi incertae sedis</taxon>
        <taxon>Mucoromycota</taxon>
        <taxon>Glomeromycotina</taxon>
        <taxon>Glomeromycetes</taxon>
        <taxon>Paraglomerales</taxon>
        <taxon>Paraglomeraceae</taxon>
        <taxon>Paraglomus</taxon>
    </lineage>
</organism>
<feature type="non-terminal residue" evidence="5">
    <location>
        <position position="174"/>
    </location>
</feature>
<evidence type="ECO:0000259" key="4">
    <source>
        <dbReference type="PROSITE" id="PS50188"/>
    </source>
</evidence>
<dbReference type="GO" id="GO:0051603">
    <property type="term" value="P:proteolysis involved in protein catabolic process"/>
    <property type="evidence" value="ECO:0007669"/>
    <property type="project" value="TreeGrafter"/>
</dbReference>